<dbReference type="EnsemblMetazoa" id="ACOM035742-RA">
    <property type="protein sequence ID" value="ACOM035742-PA.1"/>
    <property type="gene ID" value="ACOM035742"/>
</dbReference>
<feature type="compositionally biased region" description="Pro residues" evidence="1">
    <location>
        <begin position="59"/>
        <end position="77"/>
    </location>
</feature>
<name>A0A8W7PPY7_ANOCL</name>
<sequence length="276" mass="29378">MKIFANPTPDSAPRKPVCGSVVGLRFTRIVDVLTVPAPIRLLTLLVLVAFLTPMLPPLPSPPGPPRRIPSWPMPPSGPLRVSSSPTPPPPPPPGTPLLPEPPLPPLPLLPPPPVPPPPPLILVGRCVVVIFVNANGAKLSRISVSIMRAICWKPDVDGAELPGAGMEREKRGKSCQFHSEWYGVCRIDSMLCIGTATSYSTCTSDRSRAGCELETVRDILYVLALEGLWCGTVLPVLPPVGPWRPPSAASSRLLPVPTCPWVGGSYGCGAYPCDGW</sequence>
<dbReference type="Proteomes" id="UP000075882">
    <property type="component" value="Unassembled WGS sequence"/>
</dbReference>
<evidence type="ECO:0000256" key="1">
    <source>
        <dbReference type="SAM" id="MobiDB-lite"/>
    </source>
</evidence>
<feature type="region of interest" description="Disordered" evidence="1">
    <location>
        <begin position="59"/>
        <end position="104"/>
    </location>
</feature>
<proteinExistence type="predicted"/>
<evidence type="ECO:0000313" key="2">
    <source>
        <dbReference type="EnsemblMetazoa" id="ACOM035742-PA.1"/>
    </source>
</evidence>
<feature type="compositionally biased region" description="Pro residues" evidence="1">
    <location>
        <begin position="85"/>
        <end position="104"/>
    </location>
</feature>
<organism evidence="2">
    <name type="scientific">Anopheles coluzzii</name>
    <name type="common">African malaria mosquito</name>
    <dbReference type="NCBI Taxonomy" id="1518534"/>
    <lineage>
        <taxon>Eukaryota</taxon>
        <taxon>Metazoa</taxon>
        <taxon>Ecdysozoa</taxon>
        <taxon>Arthropoda</taxon>
        <taxon>Hexapoda</taxon>
        <taxon>Insecta</taxon>
        <taxon>Pterygota</taxon>
        <taxon>Neoptera</taxon>
        <taxon>Endopterygota</taxon>
        <taxon>Diptera</taxon>
        <taxon>Nematocera</taxon>
        <taxon>Culicoidea</taxon>
        <taxon>Culicidae</taxon>
        <taxon>Anophelinae</taxon>
        <taxon>Anopheles</taxon>
    </lineage>
</organism>
<accession>A0A8W7PPY7</accession>
<reference evidence="2" key="1">
    <citation type="submission" date="2022-08" db="UniProtKB">
        <authorList>
            <consortium name="EnsemblMetazoa"/>
        </authorList>
    </citation>
    <scope>IDENTIFICATION</scope>
</reference>
<dbReference type="AlphaFoldDB" id="A0A8W7PPY7"/>
<protein>
    <submittedName>
        <fullName evidence="2">Uncharacterized protein</fullName>
    </submittedName>
</protein>